<dbReference type="PRINTS" id="PR00332">
    <property type="entry name" value="HISTRIAD"/>
</dbReference>
<dbReference type="PANTHER" id="PTHR23089">
    <property type="entry name" value="HISTIDINE TRIAD HIT PROTEIN"/>
    <property type="match status" value="1"/>
</dbReference>
<comment type="caution">
    <text evidence="6">The sequence shown here is derived from an EMBL/GenBank/DDBJ whole genome shotgun (WGS) entry which is preliminary data.</text>
</comment>
<organism evidence="6 7">
    <name type="scientific">Holospora elegans E1</name>
    <dbReference type="NCBI Taxonomy" id="1427503"/>
    <lineage>
        <taxon>Bacteria</taxon>
        <taxon>Pseudomonadati</taxon>
        <taxon>Pseudomonadota</taxon>
        <taxon>Alphaproteobacteria</taxon>
        <taxon>Holosporales</taxon>
        <taxon>Holosporaceae</taxon>
        <taxon>Holospora</taxon>
    </lineage>
</organism>
<evidence type="ECO:0000256" key="3">
    <source>
        <dbReference type="PROSITE-ProRule" id="PRU00464"/>
    </source>
</evidence>
<dbReference type="PROSITE" id="PS51084">
    <property type="entry name" value="HIT_2"/>
    <property type="match status" value="1"/>
</dbReference>
<dbReference type="Pfam" id="PF01230">
    <property type="entry name" value="HIT"/>
    <property type="match status" value="1"/>
</dbReference>
<dbReference type="RefSeq" id="WP_023492124.1">
    <property type="nucleotide sequence ID" value="NZ_BAUP01000124.1"/>
</dbReference>
<dbReference type="Gene3D" id="3.30.428.10">
    <property type="entry name" value="HIT-like"/>
    <property type="match status" value="1"/>
</dbReference>
<reference evidence="6 7" key="1">
    <citation type="journal article" date="2014" name="FEMS Microbiol. Lett.">
        <title>Draft genome sequences of three Holospora species (Holospora obtusa, Holospora undulata, and Holospora elegans), endonuclear symbiotic bacteria of the ciliate Paramecium caudatum.</title>
        <authorList>
            <person name="Dohra H."/>
            <person name="Tanaka K."/>
            <person name="Suzuki T."/>
            <person name="Fujishima M."/>
            <person name="Suzuki H."/>
        </authorList>
    </citation>
    <scope>NUCLEOTIDE SEQUENCE [LARGE SCALE GENOMIC DNA]</scope>
    <source>
        <strain evidence="6 7">E1</strain>
    </source>
</reference>
<dbReference type="SUPFAM" id="SSF54197">
    <property type="entry name" value="HIT-like"/>
    <property type="match status" value="1"/>
</dbReference>
<sequence>MFMSELNVFLKIVQGIIPCQKVWEDSYTLCFKDVSPKAPVHVLLIPKGEYLNALEFYKNASTEEILSFQKGIVEVVELLGLEKNGFRAITNQGNYGHQEVPHFHLHILGAK</sequence>
<dbReference type="InterPro" id="IPR019808">
    <property type="entry name" value="Histidine_triad_CS"/>
</dbReference>
<evidence type="ECO:0000256" key="2">
    <source>
        <dbReference type="PIRSR" id="PIRSR601310-3"/>
    </source>
</evidence>
<dbReference type="AlphaFoldDB" id="A0A023E169"/>
<dbReference type="EMBL" id="BAUP01000150">
    <property type="protein sequence ID" value="GAJ46847.1"/>
    <property type="molecule type" value="Genomic_DNA"/>
</dbReference>
<dbReference type="InterPro" id="IPR011146">
    <property type="entry name" value="HIT-like"/>
</dbReference>
<keyword evidence="7" id="KW-1185">Reference proteome</keyword>
<dbReference type="PROSITE" id="PS00892">
    <property type="entry name" value="HIT_1"/>
    <property type="match status" value="1"/>
</dbReference>
<dbReference type="InterPro" id="IPR036265">
    <property type="entry name" value="HIT-like_sf"/>
</dbReference>
<dbReference type="EMBL" id="BAUP01000124">
    <property type="protein sequence ID" value="GAJ46638.1"/>
    <property type="molecule type" value="Genomic_DNA"/>
</dbReference>
<proteinExistence type="predicted"/>
<evidence type="ECO:0000313" key="5">
    <source>
        <dbReference type="EMBL" id="GAJ46638.1"/>
    </source>
</evidence>
<dbReference type="GO" id="GO:0003824">
    <property type="term" value="F:catalytic activity"/>
    <property type="evidence" value="ECO:0007669"/>
    <property type="project" value="InterPro"/>
</dbReference>
<accession>A0A023E169</accession>
<name>A0A023E169_9PROT</name>
<dbReference type="Proteomes" id="UP000024842">
    <property type="component" value="Unassembled WGS sequence"/>
</dbReference>
<evidence type="ECO:0000313" key="6">
    <source>
        <dbReference type="EMBL" id="GAJ46847.1"/>
    </source>
</evidence>
<evidence type="ECO:0000313" key="7">
    <source>
        <dbReference type="Proteomes" id="UP000024842"/>
    </source>
</evidence>
<gene>
    <name evidence="5" type="ORF">HE1_00975</name>
    <name evidence="6" type="ORF">HE1_01189</name>
</gene>
<evidence type="ECO:0000259" key="4">
    <source>
        <dbReference type="PROSITE" id="PS51084"/>
    </source>
</evidence>
<evidence type="ECO:0000256" key="1">
    <source>
        <dbReference type="PIRSR" id="PIRSR601310-1"/>
    </source>
</evidence>
<dbReference type="STRING" id="1427503.HE1_00975"/>
<dbReference type="InterPro" id="IPR001310">
    <property type="entry name" value="Histidine_triad_HIT"/>
</dbReference>
<feature type="active site" description="Tele-AMP-histidine intermediate" evidence="1">
    <location>
        <position position="104"/>
    </location>
</feature>
<protein>
    <submittedName>
        <fullName evidence="6">Putative HIT-like protein RP317</fullName>
    </submittedName>
</protein>
<feature type="short sequence motif" description="Histidine triad motif" evidence="2 3">
    <location>
        <begin position="102"/>
        <end position="106"/>
    </location>
</feature>
<feature type="domain" description="HIT" evidence="4">
    <location>
        <begin position="8"/>
        <end position="111"/>
    </location>
</feature>